<dbReference type="SUPFAM" id="SSF48371">
    <property type="entry name" value="ARM repeat"/>
    <property type="match status" value="1"/>
</dbReference>
<sequence>MLQSLLDLIQNHLDAWLGVFAALIPILVSTFAYLFHKIWQGREKKRTPKIANVEEARRQKNYAIEVSKRLKDYIDYVIADPRITKIQIAGMNTPLDLLDIYVNLRIHLESALLYTLDPILRDAEETTEPDALLVADQEALEHRVNEALDPDEALRRYKRCVIVGDPGTGKTTLLRYLTLKSARKELLDLPCFPIYVQINTFDTSIHKDLYDLLLAQLGDFSKLADAREQLQALMKSGQIMLLLDGLDETRVGVNNQRNDGTYTWLVDAINTLSALYVNMPIIVAVRKAGYQHRPKLQGFHELEIVNFRPEDSHNFITKWFTASQVSQKEEKIQDLHARLERSLRMQSLASNPLLLSLIVIVYDGHLHLPERRADLYKQCIEVLQTKWDASRDITRRRDFPLIYQLPLLQEVAWHFHNQNKRYFPTEELLEIIGKFLPTVDIPADHSQQVLEQIAMENGLLREQARGWYGFSHLTFQEYFVTQYIITNQRLDVLLEHLQHPWWEEVLLLYVGSVNDASRLLNILLGHDEHFLLKDDMFLTYLILAGRSLAEKPRVLRHTLRNEIINRLLDALQSTPYILTRERIASTLAMMDIARVNNRLLNILARPDQGQLEIRESIGRAIGQSGERSLARELVHILAQQQLERYIRITIARTLGVLGNTEIISDLLALLRNGRDDPFVRQSIASTLGILGDEQILPHLLSLCQNKQEHALVLQSLIVSLGNLGQDQCLATLHSMLLEDHLVWYVRGSVARVLGNFGKKVSLSPMMRVLDNKDEDPYVRRCVALALGNFPASLLSLEHLHSLLLDKEIDSSIRGSIASTFATHCQQTGDVHPLLQILQNAEIHPLVRINTATALGLQGQTSSAVIAQLERIYQDECGHYEVWASAVAALGMLGIAKVHEDLLTLIADPQLPQDLLPHIVQALTCLAQHNRIDKQEIGSCLIDLLMDETLERYRGQCILKVICALREQTLVPDLLQILQHPTVERDIRQHVADAIAQLAQDEESANTLLKILPTTDIVDDIYRALWIVNRHAKSVQVEKLSL</sequence>
<keyword evidence="4" id="KW-1185">Reference proteome</keyword>
<feature type="transmembrane region" description="Helical" evidence="1">
    <location>
        <begin position="15"/>
        <end position="36"/>
    </location>
</feature>
<gene>
    <name evidence="3" type="ORF">KDK_77420</name>
</gene>
<comment type="caution">
    <text evidence="3">The sequence shown here is derived from an EMBL/GenBank/DDBJ whole genome shotgun (WGS) entry which is preliminary data.</text>
</comment>
<dbReference type="SUPFAM" id="SSF52540">
    <property type="entry name" value="P-loop containing nucleoside triphosphate hydrolases"/>
    <property type="match status" value="1"/>
</dbReference>
<evidence type="ECO:0000313" key="3">
    <source>
        <dbReference type="EMBL" id="GCE23942.1"/>
    </source>
</evidence>
<feature type="domain" description="NACHT" evidence="2">
    <location>
        <begin position="158"/>
        <end position="248"/>
    </location>
</feature>
<dbReference type="RefSeq" id="WP_126557256.1">
    <property type="nucleotide sequence ID" value="NZ_BIFS01000002.1"/>
</dbReference>
<dbReference type="InterPro" id="IPR016024">
    <property type="entry name" value="ARM-type_fold"/>
</dbReference>
<proteinExistence type="predicted"/>
<dbReference type="EMBL" id="BIFS01000002">
    <property type="protein sequence ID" value="GCE23942.1"/>
    <property type="molecule type" value="Genomic_DNA"/>
</dbReference>
<dbReference type="SMART" id="SM00567">
    <property type="entry name" value="EZ_HEAT"/>
    <property type="match status" value="8"/>
</dbReference>
<dbReference type="InterPro" id="IPR027417">
    <property type="entry name" value="P-loop_NTPase"/>
</dbReference>
<dbReference type="Proteomes" id="UP000287188">
    <property type="component" value="Unassembled WGS sequence"/>
</dbReference>
<keyword evidence="1" id="KW-0812">Transmembrane</keyword>
<organism evidence="3 4">
    <name type="scientific">Dictyobacter kobayashii</name>
    <dbReference type="NCBI Taxonomy" id="2014872"/>
    <lineage>
        <taxon>Bacteria</taxon>
        <taxon>Bacillati</taxon>
        <taxon>Chloroflexota</taxon>
        <taxon>Ktedonobacteria</taxon>
        <taxon>Ktedonobacterales</taxon>
        <taxon>Dictyobacteraceae</taxon>
        <taxon>Dictyobacter</taxon>
    </lineage>
</organism>
<dbReference type="PANTHER" id="PTHR46844">
    <property type="entry name" value="SLR5058 PROTEIN"/>
    <property type="match status" value="1"/>
</dbReference>
<name>A0A402AXU7_9CHLR</name>
<dbReference type="Pfam" id="PF13646">
    <property type="entry name" value="HEAT_2"/>
    <property type="match status" value="2"/>
</dbReference>
<dbReference type="InterPro" id="IPR004155">
    <property type="entry name" value="PBS_lyase_HEAT"/>
</dbReference>
<keyword evidence="1" id="KW-1133">Transmembrane helix</keyword>
<protein>
    <recommendedName>
        <fullName evidence="2">NACHT domain-containing protein</fullName>
    </recommendedName>
</protein>
<dbReference type="InterPro" id="IPR011989">
    <property type="entry name" value="ARM-like"/>
</dbReference>
<dbReference type="Gene3D" id="3.40.50.300">
    <property type="entry name" value="P-loop containing nucleotide triphosphate hydrolases"/>
    <property type="match status" value="1"/>
</dbReference>
<reference evidence="4" key="1">
    <citation type="submission" date="2018-12" db="EMBL/GenBank/DDBJ databases">
        <title>Tengunoibacter tsumagoiensis gen. nov., sp. nov., Dictyobacter kobayashii sp. nov., D. alpinus sp. nov., and D. joshuensis sp. nov. and description of Dictyobacteraceae fam. nov. within the order Ktedonobacterales isolated from Tengu-no-mugimeshi.</title>
        <authorList>
            <person name="Wang C.M."/>
            <person name="Zheng Y."/>
            <person name="Sakai Y."/>
            <person name="Toyoda A."/>
            <person name="Minakuchi Y."/>
            <person name="Abe K."/>
            <person name="Yokota A."/>
            <person name="Yabe S."/>
        </authorList>
    </citation>
    <scope>NUCLEOTIDE SEQUENCE [LARGE SCALE GENOMIC DNA]</scope>
    <source>
        <strain evidence="4">Uno11</strain>
    </source>
</reference>
<dbReference type="Gene3D" id="1.25.10.10">
    <property type="entry name" value="Leucine-rich Repeat Variant"/>
    <property type="match status" value="3"/>
</dbReference>
<dbReference type="AlphaFoldDB" id="A0A402AXU7"/>
<dbReference type="OrthoDB" id="134770at2"/>
<dbReference type="Pfam" id="PF05729">
    <property type="entry name" value="NACHT"/>
    <property type="match status" value="1"/>
</dbReference>
<accession>A0A402AXU7</accession>
<dbReference type="InterPro" id="IPR000225">
    <property type="entry name" value="Armadillo"/>
</dbReference>
<evidence type="ECO:0000313" key="4">
    <source>
        <dbReference type="Proteomes" id="UP000287188"/>
    </source>
</evidence>
<dbReference type="PROSITE" id="PS50176">
    <property type="entry name" value="ARM_REPEAT"/>
    <property type="match status" value="1"/>
</dbReference>
<evidence type="ECO:0000259" key="2">
    <source>
        <dbReference type="PROSITE" id="PS50837"/>
    </source>
</evidence>
<dbReference type="InterPro" id="IPR007111">
    <property type="entry name" value="NACHT_NTPase"/>
</dbReference>
<dbReference type="PANTHER" id="PTHR46844:SF1">
    <property type="entry name" value="SLR5058 PROTEIN"/>
    <property type="match status" value="1"/>
</dbReference>
<evidence type="ECO:0000256" key="1">
    <source>
        <dbReference type="SAM" id="Phobius"/>
    </source>
</evidence>
<dbReference type="PROSITE" id="PS50837">
    <property type="entry name" value="NACHT"/>
    <property type="match status" value="1"/>
</dbReference>
<keyword evidence="1" id="KW-0472">Membrane</keyword>